<evidence type="ECO:0000313" key="4">
    <source>
        <dbReference type="Proteomes" id="UP000821866"/>
    </source>
</evidence>
<gene>
    <name evidence="3" type="ORF">HPB51_001488</name>
</gene>
<evidence type="ECO:0000256" key="1">
    <source>
        <dbReference type="SAM" id="MobiDB-lite"/>
    </source>
</evidence>
<feature type="region of interest" description="Disordered" evidence="1">
    <location>
        <begin position="1"/>
        <end position="75"/>
    </location>
</feature>
<organism evidence="3 4">
    <name type="scientific">Rhipicephalus microplus</name>
    <name type="common">Cattle tick</name>
    <name type="synonym">Boophilus microplus</name>
    <dbReference type="NCBI Taxonomy" id="6941"/>
    <lineage>
        <taxon>Eukaryota</taxon>
        <taxon>Metazoa</taxon>
        <taxon>Ecdysozoa</taxon>
        <taxon>Arthropoda</taxon>
        <taxon>Chelicerata</taxon>
        <taxon>Arachnida</taxon>
        <taxon>Acari</taxon>
        <taxon>Parasitiformes</taxon>
        <taxon>Ixodida</taxon>
        <taxon>Ixodoidea</taxon>
        <taxon>Ixodidae</taxon>
        <taxon>Rhipicephalinae</taxon>
        <taxon>Rhipicephalus</taxon>
        <taxon>Boophilus</taxon>
    </lineage>
</organism>
<evidence type="ECO:0000259" key="2">
    <source>
        <dbReference type="Pfam" id="PF13843"/>
    </source>
</evidence>
<protein>
    <recommendedName>
        <fullName evidence="2">PiggyBac transposable element-derived protein domain-containing protein</fullName>
    </recommendedName>
</protein>
<evidence type="ECO:0000313" key="3">
    <source>
        <dbReference type="EMBL" id="KAH8038374.1"/>
    </source>
</evidence>
<dbReference type="AlphaFoldDB" id="A0A9J6EVL6"/>
<comment type="caution">
    <text evidence="3">The sequence shown here is derived from an EMBL/GenBank/DDBJ whole genome shotgun (WGS) entry which is preliminary data.</text>
</comment>
<reference evidence="3" key="2">
    <citation type="submission" date="2021-09" db="EMBL/GenBank/DDBJ databases">
        <authorList>
            <person name="Jia N."/>
            <person name="Wang J."/>
            <person name="Shi W."/>
            <person name="Du L."/>
            <person name="Sun Y."/>
            <person name="Zhan W."/>
            <person name="Jiang J."/>
            <person name="Wang Q."/>
            <person name="Zhang B."/>
            <person name="Ji P."/>
            <person name="Sakyi L.B."/>
            <person name="Cui X."/>
            <person name="Yuan T."/>
            <person name="Jiang B."/>
            <person name="Yang W."/>
            <person name="Lam T.T.-Y."/>
            <person name="Chang Q."/>
            <person name="Ding S."/>
            <person name="Wang X."/>
            <person name="Zhu J."/>
            <person name="Ruan X."/>
            <person name="Zhao L."/>
            <person name="Wei J."/>
            <person name="Que T."/>
            <person name="Du C."/>
            <person name="Cheng J."/>
            <person name="Dai P."/>
            <person name="Han X."/>
            <person name="Huang E."/>
            <person name="Gao Y."/>
            <person name="Liu J."/>
            <person name="Shao H."/>
            <person name="Ye R."/>
            <person name="Li L."/>
            <person name="Wei W."/>
            <person name="Wang X."/>
            <person name="Wang C."/>
            <person name="Huo Q."/>
            <person name="Li W."/>
            <person name="Guo W."/>
            <person name="Chen H."/>
            <person name="Chen S."/>
            <person name="Zhou L."/>
            <person name="Zhou L."/>
            <person name="Ni X."/>
            <person name="Tian J."/>
            <person name="Zhou Y."/>
            <person name="Sheng Y."/>
            <person name="Liu T."/>
            <person name="Pan Y."/>
            <person name="Xia L."/>
            <person name="Li J."/>
            <person name="Zhao F."/>
            <person name="Cao W."/>
        </authorList>
    </citation>
    <scope>NUCLEOTIDE SEQUENCE</scope>
    <source>
        <strain evidence="3">Rmic-2018</strain>
        <tissue evidence="3">Larvae</tissue>
    </source>
</reference>
<dbReference type="Proteomes" id="UP000821866">
    <property type="component" value="Chromosome 1"/>
</dbReference>
<sequence length="396" mass="45016">MAATPHHPLRQPIAVASTSAASTDDFFDPSSADNSSDDFEVSESSSDDDTSDQTPQTSTSTTKVSTTYGKDVLPNPARRMKFSPVRQPGAHLAAALRSDVRRFSRALDFFLLFFTTEVLQALCDNTNKYAWMRILDRQTYARRDGSWEEVMPLEMLRFIGLIIYMGVVDVLRLHMYWRTTGIFSSLLPPNIMRRDGFFALLAFLSVGDPEDLAAAASDGKTWRVSWLLRHINLQSQNLFQPQCNLAVDERMVKSKARSGIRQYIRDKVMKFGYKLWVLADSNTGYTIYFFVYTGKCEVSGPHGLAFDVVTRLCTEYLHQGYKIFMDNLYTSAKLFEHLLEHKTLACGTTRKDRRGFPKELKDATWGRSLDSGRQHPFHGMEGSTFYVSDEHDAHSK</sequence>
<feature type="compositionally biased region" description="Acidic residues" evidence="1">
    <location>
        <begin position="35"/>
        <end position="51"/>
    </location>
</feature>
<feature type="domain" description="PiggyBac transposable element-derived protein" evidence="2">
    <location>
        <begin position="106"/>
        <end position="362"/>
    </location>
</feature>
<dbReference type="Pfam" id="PF13843">
    <property type="entry name" value="DDE_Tnp_1_7"/>
    <property type="match status" value="1"/>
</dbReference>
<proteinExistence type="predicted"/>
<dbReference type="PANTHER" id="PTHR46599">
    <property type="entry name" value="PIGGYBAC TRANSPOSABLE ELEMENT-DERIVED PROTEIN 4"/>
    <property type="match status" value="1"/>
</dbReference>
<dbReference type="InterPro" id="IPR029526">
    <property type="entry name" value="PGBD"/>
</dbReference>
<dbReference type="VEuPathDB" id="VectorBase:LOC119172817"/>
<name>A0A9J6EVL6_RHIMP</name>
<dbReference type="PANTHER" id="PTHR46599:SF3">
    <property type="entry name" value="PIGGYBAC TRANSPOSABLE ELEMENT-DERIVED PROTEIN 4"/>
    <property type="match status" value="1"/>
</dbReference>
<dbReference type="EMBL" id="JABSTU010000001">
    <property type="protein sequence ID" value="KAH8038374.1"/>
    <property type="molecule type" value="Genomic_DNA"/>
</dbReference>
<accession>A0A9J6EVL6</accession>
<keyword evidence="4" id="KW-1185">Reference proteome</keyword>
<feature type="compositionally biased region" description="Low complexity" evidence="1">
    <location>
        <begin position="52"/>
        <end position="67"/>
    </location>
</feature>
<reference evidence="3" key="1">
    <citation type="journal article" date="2020" name="Cell">
        <title>Large-Scale Comparative Analyses of Tick Genomes Elucidate Their Genetic Diversity and Vector Capacities.</title>
        <authorList>
            <consortium name="Tick Genome and Microbiome Consortium (TIGMIC)"/>
            <person name="Jia N."/>
            <person name="Wang J."/>
            <person name="Shi W."/>
            <person name="Du L."/>
            <person name="Sun Y."/>
            <person name="Zhan W."/>
            <person name="Jiang J.F."/>
            <person name="Wang Q."/>
            <person name="Zhang B."/>
            <person name="Ji P."/>
            <person name="Bell-Sakyi L."/>
            <person name="Cui X.M."/>
            <person name="Yuan T.T."/>
            <person name="Jiang B.G."/>
            <person name="Yang W.F."/>
            <person name="Lam T.T."/>
            <person name="Chang Q.C."/>
            <person name="Ding S.J."/>
            <person name="Wang X.J."/>
            <person name="Zhu J.G."/>
            <person name="Ruan X.D."/>
            <person name="Zhao L."/>
            <person name="Wei J.T."/>
            <person name="Ye R.Z."/>
            <person name="Que T.C."/>
            <person name="Du C.H."/>
            <person name="Zhou Y.H."/>
            <person name="Cheng J.X."/>
            <person name="Dai P.F."/>
            <person name="Guo W.B."/>
            <person name="Han X.H."/>
            <person name="Huang E.J."/>
            <person name="Li L.F."/>
            <person name="Wei W."/>
            <person name="Gao Y.C."/>
            <person name="Liu J.Z."/>
            <person name="Shao H.Z."/>
            <person name="Wang X."/>
            <person name="Wang C.C."/>
            <person name="Yang T.C."/>
            <person name="Huo Q.B."/>
            <person name="Li W."/>
            <person name="Chen H.Y."/>
            <person name="Chen S.E."/>
            <person name="Zhou L.G."/>
            <person name="Ni X.B."/>
            <person name="Tian J.H."/>
            <person name="Sheng Y."/>
            <person name="Liu T."/>
            <person name="Pan Y.S."/>
            <person name="Xia L.Y."/>
            <person name="Li J."/>
            <person name="Zhao F."/>
            <person name="Cao W.C."/>
        </authorList>
    </citation>
    <scope>NUCLEOTIDE SEQUENCE</scope>
    <source>
        <strain evidence="3">Rmic-2018</strain>
    </source>
</reference>